<proteinExistence type="predicted"/>
<dbReference type="SUPFAM" id="SSF88723">
    <property type="entry name" value="PIN domain-like"/>
    <property type="match status" value="1"/>
</dbReference>
<keyword evidence="4" id="KW-1185">Reference proteome</keyword>
<dbReference type="InterPro" id="IPR002716">
    <property type="entry name" value="PIN_dom"/>
</dbReference>
<dbReference type="Gene3D" id="3.40.50.1010">
    <property type="entry name" value="5'-nuclease"/>
    <property type="match status" value="1"/>
</dbReference>
<comment type="caution">
    <text evidence="3">The sequence shown here is derived from an EMBL/GenBank/DDBJ whole genome shotgun (WGS) entry which is preliminary data.</text>
</comment>
<feature type="domain" description="PIN" evidence="2">
    <location>
        <begin position="4"/>
        <end position="129"/>
    </location>
</feature>
<gene>
    <name evidence="3" type="ORF">JMJ55_00195</name>
</gene>
<name>A0ABS1UWN6_9PROT</name>
<evidence type="ECO:0000313" key="4">
    <source>
        <dbReference type="Proteomes" id="UP000606490"/>
    </source>
</evidence>
<accession>A0ABS1UWN6</accession>
<feature type="coiled-coil region" evidence="1">
    <location>
        <begin position="38"/>
        <end position="65"/>
    </location>
</feature>
<dbReference type="Proteomes" id="UP000606490">
    <property type="component" value="Unassembled WGS sequence"/>
</dbReference>
<dbReference type="RefSeq" id="WP_202823476.1">
    <property type="nucleotide sequence ID" value="NZ_JAEUXJ010000001.1"/>
</dbReference>
<evidence type="ECO:0000259" key="2">
    <source>
        <dbReference type="Pfam" id="PF01850"/>
    </source>
</evidence>
<sequence length="135" mass="14870">MYLFLDACILIYQVEAAEPFAGRVRDCLATLRQEHPGARIAVSELSRLECRVRSLRERQEALVAAYDRLFAASGLTVVPLSPAVIDAATVLRARHRLRTPDAIQAACCLALPAPRRFVTGDAGFTRLPRLDVVLV</sequence>
<dbReference type="Pfam" id="PF01850">
    <property type="entry name" value="PIN"/>
    <property type="match status" value="1"/>
</dbReference>
<evidence type="ECO:0000313" key="3">
    <source>
        <dbReference type="EMBL" id="MBL6453717.1"/>
    </source>
</evidence>
<evidence type="ECO:0000256" key="1">
    <source>
        <dbReference type="SAM" id="Coils"/>
    </source>
</evidence>
<organism evidence="3 4">
    <name type="scientific">Belnapia mucosa</name>
    <dbReference type="NCBI Taxonomy" id="2804532"/>
    <lineage>
        <taxon>Bacteria</taxon>
        <taxon>Pseudomonadati</taxon>
        <taxon>Pseudomonadota</taxon>
        <taxon>Alphaproteobacteria</taxon>
        <taxon>Acetobacterales</taxon>
        <taxon>Roseomonadaceae</taxon>
        <taxon>Belnapia</taxon>
    </lineage>
</organism>
<reference evidence="3 4" key="1">
    <citation type="submission" date="2021-01" db="EMBL/GenBank/DDBJ databases">
        <title>Belnapia mucosa sp. nov. and Belnapia arida sp. nov., isolated from the Tabernas Desert (Almeria, Spain).</title>
        <authorList>
            <person name="Molina-Menor E."/>
            <person name="Vidal-Verdu A."/>
            <person name="Calonge A."/>
            <person name="Satari L."/>
            <person name="Pereto Magraner J."/>
            <person name="Porcar Miralles M."/>
        </authorList>
    </citation>
    <scope>NUCLEOTIDE SEQUENCE [LARGE SCALE GENOMIC DNA]</scope>
    <source>
        <strain evidence="3 4">T6</strain>
    </source>
</reference>
<protein>
    <submittedName>
        <fullName evidence="3">PIN domain-containing protein</fullName>
    </submittedName>
</protein>
<dbReference type="EMBL" id="JAEUXJ010000001">
    <property type="protein sequence ID" value="MBL6453717.1"/>
    <property type="molecule type" value="Genomic_DNA"/>
</dbReference>
<dbReference type="InterPro" id="IPR029060">
    <property type="entry name" value="PIN-like_dom_sf"/>
</dbReference>
<keyword evidence="1" id="KW-0175">Coiled coil</keyword>